<evidence type="ECO:0000313" key="6">
    <source>
        <dbReference type="RefSeq" id="XP_022243402.1"/>
    </source>
</evidence>
<dbReference type="RefSeq" id="XP_022243402.1">
    <property type="nucleotide sequence ID" value="XM_022387694.1"/>
</dbReference>
<gene>
    <name evidence="6" type="primary">LOC106460895</name>
</gene>
<dbReference type="InterPro" id="IPR002347">
    <property type="entry name" value="SDR_fam"/>
</dbReference>
<dbReference type="SUPFAM" id="SSF51735">
    <property type="entry name" value="NAD(P)-binding Rossmann-fold domains"/>
    <property type="match status" value="1"/>
</dbReference>
<protein>
    <submittedName>
        <fullName evidence="6">Dehydrogenase/reductase SDR family protein 7-like isoform X1</fullName>
    </submittedName>
</protein>
<keyword evidence="4" id="KW-0472">Membrane</keyword>
<evidence type="ECO:0000256" key="1">
    <source>
        <dbReference type="ARBA" id="ARBA00006484"/>
    </source>
</evidence>
<dbReference type="InterPro" id="IPR036291">
    <property type="entry name" value="NAD(P)-bd_dom_sf"/>
</dbReference>
<evidence type="ECO:0000256" key="2">
    <source>
        <dbReference type="ARBA" id="ARBA00023002"/>
    </source>
</evidence>
<keyword evidence="5" id="KW-1185">Reference proteome</keyword>
<sequence>MNSQIPRINLRIKINCYTGIPVRYIYFHVKITVKGSFMMKIILVVSRFSCFGPQAQRQLCKFLKYWIRLIAGGLCLPFIFPWLVYQLYSSNFRHKVHRDKSLVGKIVLVTGASSGLGEALAHACFKAGCKVILASRRKKKLERVKKDLISLKTKWPSYEPYILSLDLNDLKDIPAKAEEALHAFGKIDILINNSGVNYKGEIINTSIDIDVKLMVVNYFGHVALIKSILPSMIKAGNGHIVSVSNASSFSSSYAASEHAKQAFFEVLRAELASTNIHVVNLGYLKIKLPSNGLQNADSKYKVIDQTTAEGMNPDEAADCVLNAVNSGQNDVIFASLTPKLAGLLYNFFPSVYFYLTKNKTRRCS</sequence>
<keyword evidence="4" id="KW-0812">Transmembrane</keyword>
<accession>A0ABM1SIE7</accession>
<dbReference type="PRINTS" id="PR00080">
    <property type="entry name" value="SDRFAMILY"/>
</dbReference>
<reference evidence="6" key="1">
    <citation type="submission" date="2025-08" db="UniProtKB">
        <authorList>
            <consortium name="RefSeq"/>
        </authorList>
    </citation>
    <scope>IDENTIFICATION</scope>
    <source>
        <tissue evidence="6">Muscle</tissue>
    </source>
</reference>
<name>A0ABM1SIE7_LIMPO</name>
<keyword evidence="2" id="KW-0560">Oxidoreductase</keyword>
<dbReference type="GeneID" id="106460895"/>
<dbReference type="Gene3D" id="3.40.50.720">
    <property type="entry name" value="NAD(P)-binding Rossmann-like Domain"/>
    <property type="match status" value="1"/>
</dbReference>
<comment type="similarity">
    <text evidence="1 3">Belongs to the short-chain dehydrogenases/reductases (SDR) family.</text>
</comment>
<evidence type="ECO:0000313" key="5">
    <source>
        <dbReference type="Proteomes" id="UP000694941"/>
    </source>
</evidence>
<dbReference type="PANTHER" id="PTHR44196:SF1">
    <property type="entry name" value="DEHYDROGENASE_REDUCTASE SDR FAMILY MEMBER 7B"/>
    <property type="match status" value="1"/>
</dbReference>
<dbReference type="Pfam" id="PF00106">
    <property type="entry name" value="adh_short"/>
    <property type="match status" value="1"/>
</dbReference>
<organism evidence="5 6">
    <name type="scientific">Limulus polyphemus</name>
    <name type="common">Atlantic horseshoe crab</name>
    <dbReference type="NCBI Taxonomy" id="6850"/>
    <lineage>
        <taxon>Eukaryota</taxon>
        <taxon>Metazoa</taxon>
        <taxon>Ecdysozoa</taxon>
        <taxon>Arthropoda</taxon>
        <taxon>Chelicerata</taxon>
        <taxon>Merostomata</taxon>
        <taxon>Xiphosura</taxon>
        <taxon>Limulidae</taxon>
        <taxon>Limulus</taxon>
    </lineage>
</organism>
<dbReference type="PRINTS" id="PR00081">
    <property type="entry name" value="GDHRDH"/>
</dbReference>
<dbReference type="PANTHER" id="PTHR44196">
    <property type="entry name" value="DEHYDROGENASE/REDUCTASE SDR FAMILY MEMBER 7B"/>
    <property type="match status" value="1"/>
</dbReference>
<feature type="transmembrane region" description="Helical" evidence="4">
    <location>
        <begin position="65"/>
        <end position="85"/>
    </location>
</feature>
<proteinExistence type="inferred from homology"/>
<evidence type="ECO:0000256" key="3">
    <source>
        <dbReference type="RuleBase" id="RU000363"/>
    </source>
</evidence>
<dbReference type="Proteomes" id="UP000694941">
    <property type="component" value="Unplaced"/>
</dbReference>
<keyword evidence="4" id="KW-1133">Transmembrane helix</keyword>
<evidence type="ECO:0000256" key="4">
    <source>
        <dbReference type="SAM" id="Phobius"/>
    </source>
</evidence>